<dbReference type="Pfam" id="PF10169">
    <property type="entry name" value="LLPH"/>
    <property type="match status" value="1"/>
</dbReference>
<evidence type="ECO:0000313" key="2">
    <source>
        <dbReference type="EMBL" id="VEL36651.1"/>
    </source>
</evidence>
<reference evidence="2" key="1">
    <citation type="submission" date="2018-11" db="EMBL/GenBank/DDBJ databases">
        <authorList>
            <consortium name="Pathogen Informatics"/>
        </authorList>
    </citation>
    <scope>NUCLEOTIDE SEQUENCE</scope>
</reference>
<dbReference type="PANTHER" id="PTHR34253:SF1">
    <property type="entry name" value="PROTEIN LLP HOMOLOG"/>
    <property type="match status" value="1"/>
</dbReference>
<organism evidence="2 3">
    <name type="scientific">Protopolystoma xenopodis</name>
    <dbReference type="NCBI Taxonomy" id="117903"/>
    <lineage>
        <taxon>Eukaryota</taxon>
        <taxon>Metazoa</taxon>
        <taxon>Spiralia</taxon>
        <taxon>Lophotrochozoa</taxon>
        <taxon>Platyhelminthes</taxon>
        <taxon>Monogenea</taxon>
        <taxon>Polyopisthocotylea</taxon>
        <taxon>Polystomatidea</taxon>
        <taxon>Polystomatidae</taxon>
        <taxon>Protopolystoma</taxon>
    </lineage>
</organism>
<dbReference type="AlphaFoldDB" id="A0A3S5ASF5"/>
<evidence type="ECO:0000256" key="1">
    <source>
        <dbReference type="ARBA" id="ARBA00034118"/>
    </source>
</evidence>
<dbReference type="EMBL" id="CAAALY010252820">
    <property type="protein sequence ID" value="VEL36651.1"/>
    <property type="molecule type" value="Genomic_DNA"/>
</dbReference>
<protein>
    <submittedName>
        <fullName evidence="2">Uncharacterized protein</fullName>
    </submittedName>
</protein>
<proteinExistence type="inferred from homology"/>
<gene>
    <name evidence="2" type="ORF">PXEA_LOCUS30091</name>
</gene>
<dbReference type="Proteomes" id="UP000784294">
    <property type="component" value="Unassembled WGS sequence"/>
</dbReference>
<comment type="similarity">
    <text evidence="1">Belongs to the learning-associated protein family.</text>
</comment>
<dbReference type="GO" id="GO:0001099">
    <property type="term" value="F:basal RNA polymerase II transcription machinery binding"/>
    <property type="evidence" value="ECO:0007669"/>
    <property type="project" value="TreeGrafter"/>
</dbReference>
<comment type="caution">
    <text evidence="2">The sequence shown here is derived from an EMBL/GenBank/DDBJ whole genome shotgun (WGS) entry which is preliminary data.</text>
</comment>
<dbReference type="GO" id="GO:0003723">
    <property type="term" value="F:RNA binding"/>
    <property type="evidence" value="ECO:0007669"/>
    <property type="project" value="TreeGrafter"/>
</dbReference>
<name>A0A3S5ASF5_9PLAT</name>
<sequence length="114" mass="13764">MAKSKRSKVKRHFRALRRIKRIPFELNRLKKIESINLSSLSMPSVNQKIIDEQCESKDVNPYSSDPLKSLENPQIKARLQNEHGNYPIWMNKKDRRRIISLKKRRRKKIRSKRR</sequence>
<evidence type="ECO:0000313" key="3">
    <source>
        <dbReference type="Proteomes" id="UP000784294"/>
    </source>
</evidence>
<dbReference type="GO" id="GO:0097484">
    <property type="term" value="P:dendrite extension"/>
    <property type="evidence" value="ECO:0007669"/>
    <property type="project" value="TreeGrafter"/>
</dbReference>
<dbReference type="InterPro" id="IPR018784">
    <property type="entry name" value="LLPH-like"/>
</dbReference>
<keyword evidence="3" id="KW-1185">Reference proteome</keyword>
<dbReference type="GO" id="GO:0005730">
    <property type="term" value="C:nucleolus"/>
    <property type="evidence" value="ECO:0007669"/>
    <property type="project" value="TreeGrafter"/>
</dbReference>
<dbReference type="PANTHER" id="PTHR34253">
    <property type="entry name" value="PROTEIN LLP HOMOLOG"/>
    <property type="match status" value="1"/>
</dbReference>
<accession>A0A3S5ASF5</accession>